<feature type="domain" description="PPM-type phosphatase" evidence="3">
    <location>
        <begin position="6"/>
        <end position="238"/>
    </location>
</feature>
<evidence type="ECO:0000256" key="2">
    <source>
        <dbReference type="SAM" id="Phobius"/>
    </source>
</evidence>
<dbReference type="AlphaFoldDB" id="A0A8H9KTN7"/>
<keyword evidence="2" id="KW-0812">Transmembrane</keyword>
<keyword evidence="2" id="KW-0472">Membrane</keyword>
<reference evidence="4" key="1">
    <citation type="journal article" date="2014" name="Int. J. Syst. Evol. Microbiol.">
        <title>Complete genome sequence of Corynebacterium casei LMG S-19264T (=DSM 44701T), isolated from a smear-ripened cheese.</title>
        <authorList>
            <consortium name="US DOE Joint Genome Institute (JGI-PGF)"/>
            <person name="Walter F."/>
            <person name="Albersmeier A."/>
            <person name="Kalinowski J."/>
            <person name="Ruckert C."/>
        </authorList>
    </citation>
    <scope>NUCLEOTIDE SEQUENCE</scope>
    <source>
        <strain evidence="4">CGMCC 1.10749</strain>
    </source>
</reference>
<feature type="compositionally biased region" description="Low complexity" evidence="1">
    <location>
        <begin position="445"/>
        <end position="465"/>
    </location>
</feature>
<dbReference type="GO" id="GO:0004722">
    <property type="term" value="F:protein serine/threonine phosphatase activity"/>
    <property type="evidence" value="ECO:0007669"/>
    <property type="project" value="InterPro"/>
</dbReference>
<dbReference type="SMART" id="SM00331">
    <property type="entry name" value="PP2C_SIG"/>
    <property type="match status" value="1"/>
</dbReference>
<dbReference type="InterPro" id="IPR036457">
    <property type="entry name" value="PPM-type-like_dom_sf"/>
</dbReference>
<dbReference type="SUPFAM" id="SSF81606">
    <property type="entry name" value="PP2C-like"/>
    <property type="match status" value="1"/>
</dbReference>
<protein>
    <submittedName>
        <fullName evidence="4">Serine/threonine protein phosphatase</fullName>
    </submittedName>
</protein>
<reference evidence="4" key="2">
    <citation type="submission" date="2020-09" db="EMBL/GenBank/DDBJ databases">
        <authorList>
            <person name="Sun Q."/>
            <person name="Zhou Y."/>
        </authorList>
    </citation>
    <scope>NUCLEOTIDE SEQUENCE</scope>
    <source>
        <strain evidence="4">CGMCC 1.10749</strain>
    </source>
</reference>
<dbReference type="Gene3D" id="3.60.40.10">
    <property type="entry name" value="PPM-type phosphatase domain"/>
    <property type="match status" value="1"/>
</dbReference>
<organism evidence="4 5">
    <name type="scientific">Knoellia flava</name>
    <dbReference type="NCBI Taxonomy" id="913969"/>
    <lineage>
        <taxon>Bacteria</taxon>
        <taxon>Bacillati</taxon>
        <taxon>Actinomycetota</taxon>
        <taxon>Actinomycetes</taxon>
        <taxon>Micrococcales</taxon>
        <taxon>Intrasporangiaceae</taxon>
        <taxon>Knoellia</taxon>
    </lineage>
</organism>
<sequence length="465" mass="48325">MAIAFHFAARSDVGMVRTNNEDSGYAGPHLLAMADGMGGHAGGDVASSTVLGALVPLDGESFSGADATQALLRRITAANAELGQMAQDDPDLEGMGTTLIAILRARDKLVLAHIGDSRAFVVRDGQVSQITKDHSFVQSLVDEGRITAEEASTHPQRSLVTRVLTGAEGEEPDVVVRRAVVGERYLICSDGLSDYVARDTIDEVLTTERRPGECAERLVQLALRAGAPDNVTVVVGDVVDLTKGPVPSDSPQVVGAAAAIRRHTRPIPVTPAEKAAALSQEARGATDDDLHLADEGPRSRTATLLRGVGAAVLAVVLLVGGGYAAYAWTQAQFYVGVREGRVTVFKGVDQTIGPISLSSPETMSGIVVEDLPDFYRGQLARGITMNTRSDAAALVRNLEVQAGACRYAKSQGRDCATVPSNWTTPTPTPTPTPTLSGPSASVPGATPSPSAPVTGSPGPSVSPNA</sequence>
<dbReference type="Proteomes" id="UP000628079">
    <property type="component" value="Unassembled WGS sequence"/>
</dbReference>
<evidence type="ECO:0000313" key="5">
    <source>
        <dbReference type="Proteomes" id="UP000628079"/>
    </source>
</evidence>
<evidence type="ECO:0000313" key="4">
    <source>
        <dbReference type="EMBL" id="GGB89754.1"/>
    </source>
</evidence>
<dbReference type="PANTHER" id="PTHR13832">
    <property type="entry name" value="PROTEIN PHOSPHATASE 2C"/>
    <property type="match status" value="1"/>
</dbReference>
<evidence type="ECO:0000256" key="1">
    <source>
        <dbReference type="SAM" id="MobiDB-lite"/>
    </source>
</evidence>
<dbReference type="PROSITE" id="PS51746">
    <property type="entry name" value="PPM_2"/>
    <property type="match status" value="1"/>
</dbReference>
<accession>A0A8H9KTN7</accession>
<gene>
    <name evidence="4" type="ORF">GCM10011314_32000</name>
</gene>
<dbReference type="CDD" id="cd00143">
    <property type="entry name" value="PP2Cc"/>
    <property type="match status" value="1"/>
</dbReference>
<dbReference type="PANTHER" id="PTHR13832:SF827">
    <property type="entry name" value="PROTEIN PHOSPHATASE 1L"/>
    <property type="match status" value="1"/>
</dbReference>
<feature type="transmembrane region" description="Helical" evidence="2">
    <location>
        <begin position="308"/>
        <end position="328"/>
    </location>
</feature>
<dbReference type="EMBL" id="BMEA01000005">
    <property type="protein sequence ID" value="GGB89754.1"/>
    <property type="molecule type" value="Genomic_DNA"/>
</dbReference>
<dbReference type="RefSeq" id="WP_035946337.1">
    <property type="nucleotide sequence ID" value="NZ_BMEA01000005.1"/>
</dbReference>
<comment type="caution">
    <text evidence="4">The sequence shown here is derived from an EMBL/GenBank/DDBJ whole genome shotgun (WGS) entry which is preliminary data.</text>
</comment>
<feature type="region of interest" description="Disordered" evidence="1">
    <location>
        <begin position="415"/>
        <end position="465"/>
    </location>
</feature>
<keyword evidence="2" id="KW-1133">Transmembrane helix</keyword>
<evidence type="ECO:0000259" key="3">
    <source>
        <dbReference type="PROSITE" id="PS51746"/>
    </source>
</evidence>
<name>A0A8H9KTN7_9MICO</name>
<dbReference type="InterPro" id="IPR015655">
    <property type="entry name" value="PP2C"/>
</dbReference>
<proteinExistence type="predicted"/>
<dbReference type="Pfam" id="PF13672">
    <property type="entry name" value="PP2C_2"/>
    <property type="match status" value="1"/>
</dbReference>
<dbReference type="InterPro" id="IPR001932">
    <property type="entry name" value="PPM-type_phosphatase-like_dom"/>
</dbReference>
<dbReference type="SMART" id="SM00332">
    <property type="entry name" value="PP2Cc"/>
    <property type="match status" value="1"/>
</dbReference>